<dbReference type="Proteomes" id="UP000542674">
    <property type="component" value="Unassembled WGS sequence"/>
</dbReference>
<accession>A0A7W7T0P2</accession>
<reference evidence="1 2" key="1">
    <citation type="submission" date="2020-08" db="EMBL/GenBank/DDBJ databases">
        <title>Sequencing the genomes of 1000 actinobacteria strains.</title>
        <authorList>
            <person name="Klenk H.-P."/>
        </authorList>
    </citation>
    <scope>NUCLEOTIDE SEQUENCE [LARGE SCALE GENOMIC DNA]</scope>
    <source>
        <strain evidence="1 2">DSM 45084</strain>
    </source>
</reference>
<dbReference type="EMBL" id="JACHJS010000001">
    <property type="protein sequence ID" value="MBB4964434.1"/>
    <property type="molecule type" value="Genomic_DNA"/>
</dbReference>
<name>A0A7W7T0P2_9PSEU</name>
<keyword evidence="2" id="KW-1185">Reference proteome</keyword>
<organism evidence="1 2">
    <name type="scientific">Saccharothrix violaceirubra</name>
    <dbReference type="NCBI Taxonomy" id="413306"/>
    <lineage>
        <taxon>Bacteria</taxon>
        <taxon>Bacillati</taxon>
        <taxon>Actinomycetota</taxon>
        <taxon>Actinomycetes</taxon>
        <taxon>Pseudonocardiales</taxon>
        <taxon>Pseudonocardiaceae</taxon>
        <taxon>Saccharothrix</taxon>
    </lineage>
</organism>
<proteinExistence type="predicted"/>
<comment type="caution">
    <text evidence="1">The sequence shown here is derived from an EMBL/GenBank/DDBJ whole genome shotgun (WGS) entry which is preliminary data.</text>
</comment>
<dbReference type="AlphaFoldDB" id="A0A7W7T0P2"/>
<evidence type="ECO:0000313" key="1">
    <source>
        <dbReference type="EMBL" id="MBB4964434.1"/>
    </source>
</evidence>
<gene>
    <name evidence="1" type="ORF">F4559_001793</name>
</gene>
<evidence type="ECO:0000313" key="2">
    <source>
        <dbReference type="Proteomes" id="UP000542674"/>
    </source>
</evidence>
<dbReference type="RefSeq" id="WP_184667445.1">
    <property type="nucleotide sequence ID" value="NZ_BAABAI010000012.1"/>
</dbReference>
<protein>
    <submittedName>
        <fullName evidence="1">Uncharacterized protein</fullName>
    </submittedName>
</protein>
<sequence length="187" mass="20504">MAEPDLVADLRSADPDRIAAALAALDHAERTRRFLVVPPPEPAALDAFDTVPEQVLLHFVALWLEYPAFQPAPDIADVHRTIVDAVLRHGGPTALHRVALGLRTCERPAVAARDLVRDLHDRDLTDAEQDRASVLLDDLLDVASTHRAVADGVVYMALFGAHTRLVDTVRRRLGPEDRARVDAARAD</sequence>